<dbReference type="GeneID" id="4700414"/>
<evidence type="ECO:0000256" key="1">
    <source>
        <dbReference type="ARBA" id="ARBA00022737"/>
    </source>
</evidence>
<dbReference type="Gene3D" id="3.30.70.330">
    <property type="match status" value="2"/>
</dbReference>
<dbReference type="InterPro" id="IPR000504">
    <property type="entry name" value="RRM_dom"/>
</dbReference>
<feature type="domain" description="RRM" evidence="5">
    <location>
        <begin position="354"/>
        <end position="432"/>
    </location>
</feature>
<evidence type="ECO:0000256" key="2">
    <source>
        <dbReference type="ARBA" id="ARBA00022884"/>
    </source>
</evidence>
<dbReference type="PROSITE" id="PS50102">
    <property type="entry name" value="RRM"/>
    <property type="match status" value="2"/>
</dbReference>
<protein>
    <submittedName>
        <fullName evidence="6">RNA binding protein MSSP-2, putative</fullName>
    </submittedName>
</protein>
<dbReference type="OMA" id="SAPGYMY"/>
<gene>
    <name evidence="6" type="ORF">ACLA_084710</name>
</gene>
<dbReference type="SUPFAM" id="SSF54928">
    <property type="entry name" value="RNA-binding domain, RBD"/>
    <property type="match status" value="2"/>
</dbReference>
<accession>A1CTY9</accession>
<keyword evidence="2 3" id="KW-0694">RNA-binding</keyword>
<sequence>MQSQAQQQAVTADSSQAAHAQSGQFAQDVRAHFGTGYQQNGHGNQPDGGHAGSAPLGVGLNLQNQRSGSKYNLPKGNMPVTMPPYPGQLVLFPNGPMLNGIHPVPPFAPTSVLGHNQVGQIPYMPTMYPNVSTAFPMAPAAIQGYPVPFLADSNMPHLASQKRNAWAANEEHKATGQLASDNHDNQNDYYSGPAVSNIEGSSFNYGGLQQPCLPYQMMKTSNGYMLQDLESLTQQDPPIPRAVPAMWTNPSELTLAKCLENREGITNVYIRGFLPETTDEMLHAYAARFGKIDRCKAIVDLDTGLCKGFGFVQYFNFESCENCIRGFFYLGYQASFAQKSRNSRLKDLEDRTSTNIYCTNIPIDWTEADLRHHFEPYRVVSEKISRDDKTGVSKEVGFARFETREIAEKVLNEFHNATADDGVKLLLRFADTKAQKLLKQQSNERRAYRAGEYNYSVEVVQGSTPSPSLHRLQQTASHLTPNSQVSYPSPLGVGSTWTPATSISPSYVYRVVSSSVKYGLTMQAGIPS</sequence>
<evidence type="ECO:0000256" key="3">
    <source>
        <dbReference type="PROSITE-ProRule" id="PRU00176"/>
    </source>
</evidence>
<dbReference type="HOGENOM" id="CLU_031131_0_0_1"/>
<evidence type="ECO:0000256" key="4">
    <source>
        <dbReference type="SAM" id="MobiDB-lite"/>
    </source>
</evidence>
<dbReference type="InterPro" id="IPR035979">
    <property type="entry name" value="RBD_domain_sf"/>
</dbReference>
<feature type="region of interest" description="Disordered" evidence="4">
    <location>
        <begin position="165"/>
        <end position="193"/>
    </location>
</feature>
<organism evidence="6 7">
    <name type="scientific">Aspergillus clavatus (strain ATCC 1007 / CBS 513.65 / DSM 816 / NCTC 3887 / NRRL 1 / QM 1276 / 107)</name>
    <dbReference type="NCBI Taxonomy" id="344612"/>
    <lineage>
        <taxon>Eukaryota</taxon>
        <taxon>Fungi</taxon>
        <taxon>Dikarya</taxon>
        <taxon>Ascomycota</taxon>
        <taxon>Pezizomycotina</taxon>
        <taxon>Eurotiomycetes</taxon>
        <taxon>Eurotiomycetidae</taxon>
        <taxon>Eurotiales</taxon>
        <taxon>Aspergillaceae</taxon>
        <taxon>Aspergillus</taxon>
        <taxon>Aspergillus subgen. Fumigati</taxon>
    </lineage>
</organism>
<feature type="region of interest" description="Disordered" evidence="4">
    <location>
        <begin position="1"/>
        <end position="75"/>
    </location>
</feature>
<dbReference type="FunFam" id="3.30.70.330:FF:000457">
    <property type="entry name" value="RNA binding protein MSSP-2"/>
    <property type="match status" value="1"/>
</dbReference>
<dbReference type="eggNOG" id="KOG4733">
    <property type="taxonomic scope" value="Eukaryota"/>
</dbReference>
<dbReference type="GO" id="GO:0003723">
    <property type="term" value="F:RNA binding"/>
    <property type="evidence" value="ECO:0007669"/>
    <property type="project" value="UniProtKB-UniRule"/>
</dbReference>
<dbReference type="KEGG" id="act:ACLA_084710"/>
<evidence type="ECO:0000313" key="7">
    <source>
        <dbReference type="Proteomes" id="UP000006701"/>
    </source>
</evidence>
<dbReference type="VEuPathDB" id="FungiDB:ACLA_084710"/>
<dbReference type="Proteomes" id="UP000006701">
    <property type="component" value="Unassembled WGS sequence"/>
</dbReference>
<evidence type="ECO:0000313" key="6">
    <source>
        <dbReference type="EMBL" id="EAW06776.1"/>
    </source>
</evidence>
<dbReference type="RefSeq" id="XP_001268202.1">
    <property type="nucleotide sequence ID" value="XM_001268201.1"/>
</dbReference>
<reference evidence="6 7" key="1">
    <citation type="journal article" date="2008" name="PLoS Genet.">
        <title>Genomic islands in the pathogenic filamentous fungus Aspergillus fumigatus.</title>
        <authorList>
            <person name="Fedorova N.D."/>
            <person name="Khaldi N."/>
            <person name="Joardar V.S."/>
            <person name="Maiti R."/>
            <person name="Amedeo P."/>
            <person name="Anderson M.J."/>
            <person name="Crabtree J."/>
            <person name="Silva J.C."/>
            <person name="Badger J.H."/>
            <person name="Albarraq A."/>
            <person name="Angiuoli S."/>
            <person name="Bussey H."/>
            <person name="Bowyer P."/>
            <person name="Cotty P.J."/>
            <person name="Dyer P.S."/>
            <person name="Egan A."/>
            <person name="Galens K."/>
            <person name="Fraser-Liggett C.M."/>
            <person name="Haas B.J."/>
            <person name="Inman J.M."/>
            <person name="Kent R."/>
            <person name="Lemieux S."/>
            <person name="Malavazi I."/>
            <person name="Orvis J."/>
            <person name="Roemer T."/>
            <person name="Ronning C.M."/>
            <person name="Sundaram J.P."/>
            <person name="Sutton G."/>
            <person name="Turner G."/>
            <person name="Venter J.C."/>
            <person name="White O.R."/>
            <person name="Whitty B.R."/>
            <person name="Youngman P."/>
            <person name="Wolfe K.H."/>
            <person name="Goldman G.H."/>
            <person name="Wortman J.R."/>
            <person name="Jiang B."/>
            <person name="Denning D.W."/>
            <person name="Nierman W.C."/>
        </authorList>
    </citation>
    <scope>NUCLEOTIDE SEQUENCE [LARGE SCALE GENOMIC DNA]</scope>
    <source>
        <strain evidence="7">ATCC 1007 / CBS 513.65 / DSM 816 / NCTC 3887 / NRRL 1</strain>
    </source>
</reference>
<dbReference type="EMBL" id="DS027060">
    <property type="protein sequence ID" value="EAW06776.1"/>
    <property type="molecule type" value="Genomic_DNA"/>
</dbReference>
<dbReference type="PANTHER" id="PTHR24012">
    <property type="entry name" value="RNA BINDING PROTEIN"/>
    <property type="match status" value="1"/>
</dbReference>
<feature type="compositionally biased region" description="Polar residues" evidence="4">
    <location>
        <begin position="1"/>
        <end position="25"/>
    </location>
</feature>
<dbReference type="InterPro" id="IPR012677">
    <property type="entry name" value="Nucleotide-bd_a/b_plait_sf"/>
</dbReference>
<evidence type="ECO:0000259" key="5">
    <source>
        <dbReference type="PROSITE" id="PS50102"/>
    </source>
</evidence>
<dbReference type="SMART" id="SM00360">
    <property type="entry name" value="RRM"/>
    <property type="match status" value="2"/>
</dbReference>
<dbReference type="STRING" id="344612.A1CTY9"/>
<keyword evidence="1" id="KW-0677">Repeat</keyword>
<dbReference type="Pfam" id="PF00076">
    <property type="entry name" value="RRM_1"/>
    <property type="match status" value="2"/>
</dbReference>
<feature type="compositionally biased region" description="Polar residues" evidence="4">
    <location>
        <begin position="61"/>
        <end position="70"/>
    </location>
</feature>
<proteinExistence type="predicted"/>
<feature type="domain" description="RRM" evidence="5">
    <location>
        <begin position="266"/>
        <end position="350"/>
    </location>
</feature>
<keyword evidence="7" id="KW-1185">Reference proteome</keyword>
<dbReference type="OrthoDB" id="271725at2759"/>
<dbReference type="AlphaFoldDB" id="A1CTY9"/>
<dbReference type="FunFam" id="3.30.70.330:FF:000323">
    <property type="entry name" value="RNA binding protein MSSP-2"/>
    <property type="match status" value="1"/>
</dbReference>
<name>A1CTY9_ASPCL</name>